<protein>
    <submittedName>
        <fullName evidence="3">Membrane protein</fullName>
    </submittedName>
</protein>
<comment type="caution">
    <text evidence="3">The sequence shown here is derived from an EMBL/GenBank/DDBJ whole genome shotgun (WGS) entry which is preliminary data.</text>
</comment>
<evidence type="ECO:0000256" key="1">
    <source>
        <dbReference type="SAM" id="Phobius"/>
    </source>
</evidence>
<dbReference type="InterPro" id="IPR003848">
    <property type="entry name" value="DUF218"/>
</dbReference>
<dbReference type="EMBL" id="BHYK01000008">
    <property type="protein sequence ID" value="GCD10068.1"/>
    <property type="molecule type" value="Genomic_DNA"/>
</dbReference>
<feature type="domain" description="DUF218" evidence="2">
    <location>
        <begin position="167"/>
        <end position="316"/>
    </location>
</feature>
<feature type="transmembrane region" description="Helical" evidence="1">
    <location>
        <begin position="32"/>
        <end position="50"/>
    </location>
</feature>
<feature type="transmembrane region" description="Helical" evidence="1">
    <location>
        <begin position="131"/>
        <end position="157"/>
    </location>
</feature>
<name>A0A401UKL6_9CLOT</name>
<keyword evidence="1" id="KW-0812">Transmembrane</keyword>
<reference evidence="3 4" key="1">
    <citation type="submission" date="2018-11" db="EMBL/GenBank/DDBJ databases">
        <title>Genome sequencing and assembly of Clostridium tagluense strain A121.</title>
        <authorList>
            <person name="Murakami T."/>
            <person name="Segawa T."/>
            <person name="Shcherbakova V.A."/>
            <person name="Mori H."/>
            <person name="Yoshimura Y."/>
        </authorList>
    </citation>
    <scope>NUCLEOTIDE SEQUENCE [LARGE SCALE GENOMIC DNA]</scope>
    <source>
        <strain evidence="3 4">A121</strain>
    </source>
</reference>
<keyword evidence="1" id="KW-0472">Membrane</keyword>
<accession>A0A401UKL6</accession>
<dbReference type="CDD" id="cd06259">
    <property type="entry name" value="YdcF-like"/>
    <property type="match status" value="1"/>
</dbReference>
<evidence type="ECO:0000313" key="4">
    <source>
        <dbReference type="Proteomes" id="UP000287872"/>
    </source>
</evidence>
<dbReference type="Proteomes" id="UP000287872">
    <property type="component" value="Unassembled WGS sequence"/>
</dbReference>
<keyword evidence="4" id="KW-1185">Reference proteome</keyword>
<dbReference type="GO" id="GO:0005886">
    <property type="term" value="C:plasma membrane"/>
    <property type="evidence" value="ECO:0007669"/>
    <property type="project" value="TreeGrafter"/>
</dbReference>
<dbReference type="RefSeq" id="WP_125000086.1">
    <property type="nucleotide sequence ID" value="NZ_BHYK01000008.1"/>
</dbReference>
<feature type="transmembrane region" description="Helical" evidence="1">
    <location>
        <begin position="6"/>
        <end position="23"/>
    </location>
</feature>
<feature type="transmembrane region" description="Helical" evidence="1">
    <location>
        <begin position="56"/>
        <end position="85"/>
    </location>
</feature>
<dbReference type="PANTHER" id="PTHR30336">
    <property type="entry name" value="INNER MEMBRANE PROTEIN, PROBABLE PERMEASE"/>
    <property type="match status" value="1"/>
</dbReference>
<dbReference type="InterPro" id="IPR014729">
    <property type="entry name" value="Rossmann-like_a/b/a_fold"/>
</dbReference>
<sequence length="349" mass="39236">MEAIIIIMTTILTFIVFLASFLIDKRRLINGFLFNIFLMSLFMAITYCAFKTQNRILIGFVLIIFIILGIVLFFAVYALIIALLINSKIVIKKEGRSISNLLTLFLAIGLIGILIWSAINPERFLPKEANAILSCVYLIGVYYCIDIFNFLVASLIYQFNKPKLNQDFVIILGCGLNKDKVTPLLASRINKGIEFYKKQARVTTPPKMIFSGGKGNDEEISEALAMCRYAISNGVPEEDCIMEDKSVNTLQNMRFSNEIMKKIKGSSVYNSIFVTNNFHLFRAGIYAKKAELKSQGIASKTAKFFIPNALIREYIAIAVMYKKRHIIVVSIILAIGIALAFVEHFAIVG</sequence>
<dbReference type="Gene3D" id="3.40.50.620">
    <property type="entry name" value="HUPs"/>
    <property type="match status" value="1"/>
</dbReference>
<evidence type="ECO:0000259" key="2">
    <source>
        <dbReference type="Pfam" id="PF02698"/>
    </source>
</evidence>
<dbReference type="AlphaFoldDB" id="A0A401UKL6"/>
<organism evidence="3 4">
    <name type="scientific">Clostridium tagluense</name>
    <dbReference type="NCBI Taxonomy" id="360422"/>
    <lineage>
        <taxon>Bacteria</taxon>
        <taxon>Bacillati</taxon>
        <taxon>Bacillota</taxon>
        <taxon>Clostridia</taxon>
        <taxon>Eubacteriales</taxon>
        <taxon>Clostridiaceae</taxon>
        <taxon>Clostridium</taxon>
    </lineage>
</organism>
<dbReference type="PANTHER" id="PTHR30336:SF18">
    <property type="entry name" value="MEMBRANE PROTEIN"/>
    <property type="match status" value="1"/>
</dbReference>
<evidence type="ECO:0000313" key="3">
    <source>
        <dbReference type="EMBL" id="GCD10068.1"/>
    </source>
</evidence>
<gene>
    <name evidence="3" type="ORF">Ctaglu_16910</name>
</gene>
<proteinExistence type="predicted"/>
<dbReference type="OrthoDB" id="9782395at2"/>
<dbReference type="GO" id="GO:0000270">
    <property type="term" value="P:peptidoglycan metabolic process"/>
    <property type="evidence" value="ECO:0007669"/>
    <property type="project" value="TreeGrafter"/>
</dbReference>
<dbReference type="Pfam" id="PF02698">
    <property type="entry name" value="DUF218"/>
    <property type="match status" value="1"/>
</dbReference>
<feature type="transmembrane region" description="Helical" evidence="1">
    <location>
        <begin position="97"/>
        <end position="119"/>
    </location>
</feature>
<dbReference type="GO" id="GO:0043164">
    <property type="term" value="P:Gram-negative-bacterium-type cell wall biogenesis"/>
    <property type="evidence" value="ECO:0007669"/>
    <property type="project" value="TreeGrafter"/>
</dbReference>
<feature type="transmembrane region" description="Helical" evidence="1">
    <location>
        <begin position="326"/>
        <end position="347"/>
    </location>
</feature>
<dbReference type="InterPro" id="IPR051599">
    <property type="entry name" value="Cell_Envelope_Assoc"/>
</dbReference>
<keyword evidence="1" id="KW-1133">Transmembrane helix</keyword>